<dbReference type="EMBL" id="CP014691">
    <property type="protein sequence ID" value="AQS87692.1"/>
    <property type="molecule type" value="Genomic_DNA"/>
</dbReference>
<proteinExistence type="predicted"/>
<dbReference type="Pfam" id="PF13640">
    <property type="entry name" value="2OG-FeII_Oxy_3"/>
    <property type="match status" value="1"/>
</dbReference>
<dbReference type="InterPro" id="IPR044862">
    <property type="entry name" value="Pro_4_hyd_alph_FE2OG_OXY"/>
</dbReference>
<accession>A0A1U9KPF5</accession>
<evidence type="ECO:0000313" key="2">
    <source>
        <dbReference type="Proteomes" id="UP000188604"/>
    </source>
</evidence>
<dbReference type="STRING" id="320497.A0U93_06840"/>
<dbReference type="RefSeq" id="WP_077806684.1">
    <property type="nucleotide sequence ID" value="NZ_BJXS01000002.1"/>
</dbReference>
<gene>
    <name evidence="1" type="ORF">A0U93_06840</name>
</gene>
<evidence type="ECO:0000313" key="1">
    <source>
        <dbReference type="EMBL" id="AQS87692.1"/>
    </source>
</evidence>
<dbReference type="OrthoDB" id="8578235at2"/>
<name>A0A1U9KPF5_9PROT</name>
<dbReference type="Proteomes" id="UP000188604">
    <property type="component" value="Chromosome"/>
</dbReference>
<reference evidence="1 2" key="1">
    <citation type="submission" date="2016-03" db="EMBL/GenBank/DDBJ databases">
        <title>Acetic acid bacteria sequencing.</title>
        <authorList>
            <person name="Brandt J."/>
            <person name="Jakob F."/>
            <person name="Vogel R.F."/>
        </authorList>
    </citation>
    <scope>NUCLEOTIDE SEQUENCE [LARGE SCALE GENOMIC DNA]</scope>
    <source>
        <strain evidence="1 2">NBRC 101099</strain>
    </source>
</reference>
<keyword evidence="2" id="KW-1185">Reference proteome</keyword>
<organism evidence="1 2">
    <name type="scientific">Neoasaia chiangmaiensis</name>
    <dbReference type="NCBI Taxonomy" id="320497"/>
    <lineage>
        <taxon>Bacteria</taxon>
        <taxon>Pseudomonadati</taxon>
        <taxon>Pseudomonadota</taxon>
        <taxon>Alphaproteobacteria</taxon>
        <taxon>Acetobacterales</taxon>
        <taxon>Acetobacteraceae</taxon>
        <taxon>Neoasaia</taxon>
    </lineage>
</organism>
<dbReference type="Gene3D" id="2.60.120.620">
    <property type="entry name" value="q2cbj1_9rhob like domain"/>
    <property type="match status" value="1"/>
</dbReference>
<dbReference type="AlphaFoldDB" id="A0A1U9KPF5"/>
<sequence>MAITLNYGALADTPVAPSPFPHVAVPGFVSEADLTALVAAMPDMRSGGSYPPEGLNLSPLVADLVAQLQGPRLKSLIAAKFGLDLDDAPTMLTLRGRTREKDGRIHRDSDAKLVTILLYLNPQSAAWTAQEGCLRLLRGPDDIEDYAVEIPPSHGTLLVFPNGPDTWHGHRQYVGTRYTIQLNYMATSNKARYEMRRHRLSALLKRLPLAG</sequence>
<protein>
    <submittedName>
        <fullName evidence="1">Uncharacterized protein</fullName>
    </submittedName>
</protein>
<dbReference type="KEGG" id="nch:A0U93_06840"/>